<dbReference type="InterPro" id="IPR001906">
    <property type="entry name" value="Terpene_synth_N"/>
</dbReference>
<gene>
    <name evidence="3" type="ORF">ZIOFF_070213</name>
</gene>
<dbReference type="SUPFAM" id="SSF48239">
    <property type="entry name" value="Terpenoid cyclases/Protein prenyltransferases"/>
    <property type="match status" value="1"/>
</dbReference>
<keyword evidence="4" id="KW-1185">Reference proteome</keyword>
<organism evidence="3 4">
    <name type="scientific">Zingiber officinale</name>
    <name type="common">Ginger</name>
    <name type="synonym">Amomum zingiber</name>
    <dbReference type="NCBI Taxonomy" id="94328"/>
    <lineage>
        <taxon>Eukaryota</taxon>
        <taxon>Viridiplantae</taxon>
        <taxon>Streptophyta</taxon>
        <taxon>Embryophyta</taxon>
        <taxon>Tracheophyta</taxon>
        <taxon>Spermatophyta</taxon>
        <taxon>Magnoliopsida</taxon>
        <taxon>Liliopsida</taxon>
        <taxon>Zingiberales</taxon>
        <taxon>Zingiberaceae</taxon>
        <taxon>Zingiber</taxon>
    </lineage>
</organism>
<evidence type="ECO:0000313" key="3">
    <source>
        <dbReference type="EMBL" id="KAG6472736.1"/>
    </source>
</evidence>
<accession>A0A8J5CWJ6</accession>
<feature type="compositionally biased region" description="Basic and acidic residues" evidence="1">
    <location>
        <begin position="16"/>
        <end position="28"/>
    </location>
</feature>
<dbReference type="Proteomes" id="UP000734854">
    <property type="component" value="Unassembled WGS sequence"/>
</dbReference>
<name>A0A8J5CWJ6_ZINOF</name>
<reference evidence="3 4" key="1">
    <citation type="submission" date="2020-08" db="EMBL/GenBank/DDBJ databases">
        <title>Plant Genome Project.</title>
        <authorList>
            <person name="Zhang R.-G."/>
        </authorList>
    </citation>
    <scope>NUCLEOTIDE SEQUENCE [LARGE SCALE GENOMIC DNA]</scope>
    <source>
        <tissue evidence="3">Rhizome</tissue>
    </source>
</reference>
<dbReference type="PANTHER" id="PTHR31225">
    <property type="entry name" value="OS04G0344100 PROTEIN-RELATED"/>
    <property type="match status" value="1"/>
</dbReference>
<comment type="caution">
    <text evidence="3">The sequence shown here is derived from an EMBL/GenBank/DDBJ whole genome shotgun (WGS) entry which is preliminary data.</text>
</comment>
<evidence type="ECO:0000256" key="1">
    <source>
        <dbReference type="SAM" id="MobiDB-lite"/>
    </source>
</evidence>
<dbReference type="GO" id="GO:0016114">
    <property type="term" value="P:terpenoid biosynthetic process"/>
    <property type="evidence" value="ECO:0007669"/>
    <property type="project" value="InterPro"/>
</dbReference>
<dbReference type="Pfam" id="PF01397">
    <property type="entry name" value="Terpene_synth"/>
    <property type="match status" value="1"/>
</dbReference>
<feature type="region of interest" description="Disordered" evidence="1">
    <location>
        <begin position="1"/>
        <end position="43"/>
    </location>
</feature>
<dbReference type="AlphaFoldDB" id="A0A8J5CWJ6"/>
<feature type="compositionally biased region" description="Basic residues" evidence="1">
    <location>
        <begin position="29"/>
        <end position="41"/>
    </location>
</feature>
<proteinExistence type="predicted"/>
<dbReference type="Gene3D" id="1.50.10.130">
    <property type="entry name" value="Terpene synthase, N-terminal domain"/>
    <property type="match status" value="1"/>
</dbReference>
<protein>
    <recommendedName>
        <fullName evidence="2">Terpene synthase N-terminal domain-containing protein</fullName>
    </recommendedName>
</protein>
<sequence length="165" mass="19307">MKGKRRRQGRAASASTDRKNGDQSEQRSRNQRNRKKGKRLKNPTVTDSRAWFPASSWSFTYSSPSSSVSFASWFHFDRRVYMMKQEIRNMLCYARSSSELMLAIDCVQKLDVEHHFEEEIVAALESLYSESYADQLHRRVNTLHEAALLFRLLRQTRYPVSSGDY</sequence>
<dbReference type="InterPro" id="IPR036965">
    <property type="entry name" value="Terpene_synth_N_sf"/>
</dbReference>
<dbReference type="EMBL" id="JACMSC010000020">
    <property type="protein sequence ID" value="KAG6472736.1"/>
    <property type="molecule type" value="Genomic_DNA"/>
</dbReference>
<dbReference type="InterPro" id="IPR008930">
    <property type="entry name" value="Terpenoid_cyclase/PrenylTrfase"/>
</dbReference>
<dbReference type="GO" id="GO:0010333">
    <property type="term" value="F:terpene synthase activity"/>
    <property type="evidence" value="ECO:0007669"/>
    <property type="project" value="InterPro"/>
</dbReference>
<evidence type="ECO:0000313" key="4">
    <source>
        <dbReference type="Proteomes" id="UP000734854"/>
    </source>
</evidence>
<feature type="domain" description="Terpene synthase N-terminal" evidence="2">
    <location>
        <begin position="68"/>
        <end position="162"/>
    </location>
</feature>
<dbReference type="InterPro" id="IPR050148">
    <property type="entry name" value="Terpene_synthase-like"/>
</dbReference>
<evidence type="ECO:0000259" key="2">
    <source>
        <dbReference type="Pfam" id="PF01397"/>
    </source>
</evidence>